<evidence type="ECO:0000313" key="1">
    <source>
        <dbReference type="EMBL" id="CAG8613648.1"/>
    </source>
</evidence>
<evidence type="ECO:0000313" key="2">
    <source>
        <dbReference type="Proteomes" id="UP000789342"/>
    </source>
</evidence>
<accession>A0A9N9CWH8</accession>
<protein>
    <submittedName>
        <fullName evidence="1">17845_t:CDS:1</fullName>
    </submittedName>
</protein>
<sequence length="72" mass="8290">EKEKMDYDPLVDSGNKGKQFNIESENSVAEEFKNVPFNIRVSDPKAETYKDMKLQDKVGDYFDKNPIVESIS</sequence>
<organism evidence="1 2">
    <name type="scientific">Acaulospora morrowiae</name>
    <dbReference type="NCBI Taxonomy" id="94023"/>
    <lineage>
        <taxon>Eukaryota</taxon>
        <taxon>Fungi</taxon>
        <taxon>Fungi incertae sedis</taxon>
        <taxon>Mucoromycota</taxon>
        <taxon>Glomeromycotina</taxon>
        <taxon>Glomeromycetes</taxon>
        <taxon>Diversisporales</taxon>
        <taxon>Acaulosporaceae</taxon>
        <taxon>Acaulospora</taxon>
    </lineage>
</organism>
<keyword evidence="2" id="KW-1185">Reference proteome</keyword>
<reference evidence="1" key="1">
    <citation type="submission" date="2021-06" db="EMBL/GenBank/DDBJ databases">
        <authorList>
            <person name="Kallberg Y."/>
            <person name="Tangrot J."/>
            <person name="Rosling A."/>
        </authorList>
    </citation>
    <scope>NUCLEOTIDE SEQUENCE</scope>
    <source>
        <strain evidence="1">CL551</strain>
    </source>
</reference>
<dbReference type="EMBL" id="CAJVPV010007017">
    <property type="protein sequence ID" value="CAG8613648.1"/>
    <property type="molecule type" value="Genomic_DNA"/>
</dbReference>
<dbReference type="Proteomes" id="UP000789342">
    <property type="component" value="Unassembled WGS sequence"/>
</dbReference>
<proteinExistence type="predicted"/>
<name>A0A9N9CWH8_9GLOM</name>
<feature type="non-terminal residue" evidence="1">
    <location>
        <position position="72"/>
    </location>
</feature>
<dbReference type="OrthoDB" id="2352382at2759"/>
<gene>
    <name evidence="1" type="ORF">AMORRO_LOCUS8341</name>
</gene>
<comment type="caution">
    <text evidence="1">The sequence shown here is derived from an EMBL/GenBank/DDBJ whole genome shotgun (WGS) entry which is preliminary data.</text>
</comment>
<dbReference type="AlphaFoldDB" id="A0A9N9CWH8"/>